<feature type="region of interest" description="Disordered" evidence="1">
    <location>
        <begin position="38"/>
        <end position="69"/>
    </location>
</feature>
<dbReference type="WBParaSite" id="BTMF_0001165601-mRNA-1">
    <property type="protein sequence ID" value="BTMF_0001165601-mRNA-1"/>
    <property type="gene ID" value="BTMF_0001165601"/>
</dbReference>
<sequence length="173" mass="18496">MAAASSTQPSLYQHYFTGHLSSNSSITVNNVTSLSSEAKSAACSSPVTRQKLNEDSGMNVRNGRTEDGSWTNNLAATSFMPSSTDGQNSCCSVGNYGGWSSDYISNSDRYTSQKTIPTTSKRRKSEMTTATAVGNPEPNPVIPRFTDSQGSSSSQALHQSECGKLQKKKSAKF</sequence>
<dbReference type="EMBL" id="UZAG01017094">
    <property type="protein sequence ID" value="VDO32797.1"/>
    <property type="molecule type" value="Genomic_DNA"/>
</dbReference>
<evidence type="ECO:0000313" key="2">
    <source>
        <dbReference type="EMBL" id="VDO32797.1"/>
    </source>
</evidence>
<proteinExistence type="predicted"/>
<dbReference type="Proteomes" id="UP000280834">
    <property type="component" value="Unassembled WGS sequence"/>
</dbReference>
<feature type="compositionally biased region" description="Polar residues" evidence="1">
    <location>
        <begin position="146"/>
        <end position="158"/>
    </location>
</feature>
<organism evidence="4">
    <name type="scientific">Brugia timori</name>
    <dbReference type="NCBI Taxonomy" id="42155"/>
    <lineage>
        <taxon>Eukaryota</taxon>
        <taxon>Metazoa</taxon>
        <taxon>Ecdysozoa</taxon>
        <taxon>Nematoda</taxon>
        <taxon>Chromadorea</taxon>
        <taxon>Rhabditida</taxon>
        <taxon>Spirurina</taxon>
        <taxon>Spiruromorpha</taxon>
        <taxon>Filarioidea</taxon>
        <taxon>Onchocercidae</taxon>
        <taxon>Brugia</taxon>
    </lineage>
</organism>
<reference evidence="2 3" key="2">
    <citation type="submission" date="2018-11" db="EMBL/GenBank/DDBJ databases">
        <authorList>
            <consortium name="Pathogen Informatics"/>
        </authorList>
    </citation>
    <scope>NUCLEOTIDE SEQUENCE [LARGE SCALE GENOMIC DNA]</scope>
</reference>
<evidence type="ECO:0000256" key="1">
    <source>
        <dbReference type="SAM" id="MobiDB-lite"/>
    </source>
</evidence>
<evidence type="ECO:0000313" key="3">
    <source>
        <dbReference type="Proteomes" id="UP000280834"/>
    </source>
</evidence>
<dbReference type="AlphaFoldDB" id="A0A0R3QVA4"/>
<evidence type="ECO:0000313" key="4">
    <source>
        <dbReference type="WBParaSite" id="BTMF_0001165601-mRNA-1"/>
    </source>
</evidence>
<feature type="region of interest" description="Disordered" evidence="1">
    <location>
        <begin position="111"/>
        <end position="173"/>
    </location>
</feature>
<name>A0A0R3QVA4_9BILA</name>
<protein>
    <submittedName>
        <fullName evidence="2 4">Uncharacterized protein</fullName>
    </submittedName>
</protein>
<gene>
    <name evidence="2" type="ORF">BTMF_LOCUS9690</name>
</gene>
<reference evidence="4" key="1">
    <citation type="submission" date="2017-02" db="UniProtKB">
        <authorList>
            <consortium name="WormBaseParasite"/>
        </authorList>
    </citation>
    <scope>IDENTIFICATION</scope>
</reference>
<dbReference type="STRING" id="42155.A0A0R3QVA4"/>
<keyword evidence="3" id="KW-1185">Reference proteome</keyword>
<accession>A0A0R3QVA4</accession>